<dbReference type="Pfam" id="PF11750">
    <property type="entry name" value="DUF3307"/>
    <property type="match status" value="1"/>
</dbReference>
<evidence type="ECO:0000313" key="2">
    <source>
        <dbReference type="EMBL" id="VYS84715.1"/>
    </source>
</evidence>
<accession>A0A6N2RY90</accession>
<reference evidence="2" key="1">
    <citation type="submission" date="2019-11" db="EMBL/GenBank/DDBJ databases">
        <authorList>
            <person name="Feng L."/>
        </authorList>
    </citation>
    <scope>NUCLEOTIDE SEQUENCE</scope>
    <source>
        <strain evidence="2">CnexileLFYP112</strain>
    </source>
</reference>
<name>A0A6N2RY90_9FIRM</name>
<dbReference type="AlphaFoldDB" id="A0A6N2RY90"/>
<evidence type="ECO:0000256" key="1">
    <source>
        <dbReference type="SAM" id="Phobius"/>
    </source>
</evidence>
<feature type="transmembrane region" description="Helical" evidence="1">
    <location>
        <begin position="179"/>
        <end position="201"/>
    </location>
</feature>
<keyword evidence="1" id="KW-0472">Membrane</keyword>
<gene>
    <name evidence="2" type="ORF">CNLFYP112_01020</name>
</gene>
<keyword evidence="1" id="KW-1133">Transmembrane helix</keyword>
<feature type="transmembrane region" description="Helical" evidence="1">
    <location>
        <begin position="221"/>
        <end position="239"/>
    </location>
</feature>
<feature type="transmembrane region" description="Helical" evidence="1">
    <location>
        <begin position="57"/>
        <end position="84"/>
    </location>
</feature>
<protein>
    <recommendedName>
        <fullName evidence="3">DUF3307 domain-containing protein</fullName>
    </recommendedName>
</protein>
<sequence length="242" mass="27738">MVNYLLLIVLHLLGDFYLQTTKVARCKNAKKSSACGKCKKCGKHSWVNWKYLMLHSLLYIAPFVVLYFIMGAVYATAMITVLWVTHILIDTGTCYFNRKNKQTLVFLADQALHIGMIGLLLRFVTFSCYIDDYYVALKVVFVGLMLLMPCSILINKLLQDIYPESEEMGIFDIGSMIGIMERILTVIFAYFDNFPAVAIIITIKTWARTNDLKESEFRNKYLLGTLTSMVLALVIFIIYKLL</sequence>
<feature type="transmembrane region" description="Helical" evidence="1">
    <location>
        <begin position="104"/>
        <end position="124"/>
    </location>
</feature>
<feature type="transmembrane region" description="Helical" evidence="1">
    <location>
        <begin position="136"/>
        <end position="158"/>
    </location>
</feature>
<keyword evidence="1" id="KW-0812">Transmembrane</keyword>
<organism evidence="2">
    <name type="scientific">[Clostridium] nexile</name>
    <dbReference type="NCBI Taxonomy" id="29361"/>
    <lineage>
        <taxon>Bacteria</taxon>
        <taxon>Bacillati</taxon>
        <taxon>Bacillota</taxon>
        <taxon>Clostridia</taxon>
        <taxon>Lachnospirales</taxon>
        <taxon>Lachnospiraceae</taxon>
        <taxon>Tyzzerella</taxon>
    </lineage>
</organism>
<proteinExistence type="predicted"/>
<evidence type="ECO:0008006" key="3">
    <source>
        <dbReference type="Google" id="ProtNLM"/>
    </source>
</evidence>
<dbReference type="EMBL" id="CACRTG010000002">
    <property type="protein sequence ID" value="VYS84715.1"/>
    <property type="molecule type" value="Genomic_DNA"/>
</dbReference>
<dbReference type="InterPro" id="IPR021737">
    <property type="entry name" value="Phage_phiKZ_Orf197"/>
</dbReference>